<accession>A0A936K5T3</accession>
<comment type="caution">
    <text evidence="1">The sequence shown here is derived from an EMBL/GenBank/DDBJ whole genome shotgun (WGS) entry which is preliminary data.</text>
</comment>
<evidence type="ECO:0000313" key="1">
    <source>
        <dbReference type="EMBL" id="MBK8572134.1"/>
    </source>
</evidence>
<organism evidence="1 2">
    <name type="scientific">Candidatus Geothrix odensensis</name>
    <dbReference type="NCBI Taxonomy" id="2954440"/>
    <lineage>
        <taxon>Bacteria</taxon>
        <taxon>Pseudomonadati</taxon>
        <taxon>Acidobacteriota</taxon>
        <taxon>Holophagae</taxon>
        <taxon>Holophagales</taxon>
        <taxon>Holophagaceae</taxon>
        <taxon>Geothrix</taxon>
    </lineage>
</organism>
<name>A0A936K5T3_9BACT</name>
<proteinExistence type="predicted"/>
<sequence length="108" mass="12513">MRTIEESTPASTTSLASRRADLERYEAQVAEWTALIGQYRAGARRLGTPDRLALDHITDELQLRRNEASAQVLRLKNSVETEWEHEKAELEQAWQAIRFVFRKAKARF</sequence>
<gene>
    <name evidence="1" type="ORF">IPN91_05690</name>
</gene>
<dbReference type="Proteomes" id="UP000709959">
    <property type="component" value="Unassembled WGS sequence"/>
</dbReference>
<evidence type="ECO:0000313" key="2">
    <source>
        <dbReference type="Proteomes" id="UP000709959"/>
    </source>
</evidence>
<dbReference type="AlphaFoldDB" id="A0A936K5T3"/>
<protein>
    <submittedName>
        <fullName evidence="1">Uncharacterized protein</fullName>
    </submittedName>
</protein>
<reference evidence="1 2" key="1">
    <citation type="submission" date="2020-10" db="EMBL/GenBank/DDBJ databases">
        <title>Connecting structure to function with the recovery of over 1000 high-quality activated sludge metagenome-assembled genomes encoding full-length rRNA genes using long-read sequencing.</title>
        <authorList>
            <person name="Singleton C.M."/>
            <person name="Petriglieri F."/>
            <person name="Kristensen J.M."/>
            <person name="Kirkegaard R.H."/>
            <person name="Michaelsen T.Y."/>
            <person name="Andersen M.H."/>
            <person name="Karst S.M."/>
            <person name="Dueholm M.S."/>
            <person name="Nielsen P.H."/>
            <person name="Albertsen M."/>
        </authorList>
    </citation>
    <scope>NUCLEOTIDE SEQUENCE [LARGE SCALE GENOMIC DNA]</scope>
    <source>
        <strain evidence="1">OdNE_18-Q3-R46-58_MAXAC.008</strain>
    </source>
</reference>
<dbReference type="EMBL" id="JADKCH010000003">
    <property type="protein sequence ID" value="MBK8572134.1"/>
    <property type="molecule type" value="Genomic_DNA"/>
</dbReference>